<organism evidence="2 3">
    <name type="scientific">Paxillus involutus ATCC 200175</name>
    <dbReference type="NCBI Taxonomy" id="664439"/>
    <lineage>
        <taxon>Eukaryota</taxon>
        <taxon>Fungi</taxon>
        <taxon>Dikarya</taxon>
        <taxon>Basidiomycota</taxon>
        <taxon>Agaricomycotina</taxon>
        <taxon>Agaricomycetes</taxon>
        <taxon>Agaricomycetidae</taxon>
        <taxon>Boletales</taxon>
        <taxon>Paxilineae</taxon>
        <taxon>Paxillaceae</taxon>
        <taxon>Paxillus</taxon>
    </lineage>
</organism>
<dbReference type="HOGENOM" id="CLU_1366642_0_0_1"/>
<proteinExistence type="predicted"/>
<dbReference type="AlphaFoldDB" id="A0A0C9TXH8"/>
<dbReference type="EMBL" id="KN819365">
    <property type="protein sequence ID" value="KIJ12317.1"/>
    <property type="molecule type" value="Genomic_DNA"/>
</dbReference>
<evidence type="ECO:0000313" key="2">
    <source>
        <dbReference type="EMBL" id="KIJ12317.1"/>
    </source>
</evidence>
<reference evidence="3" key="2">
    <citation type="submission" date="2015-01" db="EMBL/GenBank/DDBJ databases">
        <title>Evolutionary Origins and Diversification of the Mycorrhizal Mutualists.</title>
        <authorList>
            <consortium name="DOE Joint Genome Institute"/>
            <consortium name="Mycorrhizal Genomics Consortium"/>
            <person name="Kohler A."/>
            <person name="Kuo A."/>
            <person name="Nagy L.G."/>
            <person name="Floudas D."/>
            <person name="Copeland A."/>
            <person name="Barry K.W."/>
            <person name="Cichocki N."/>
            <person name="Veneault-Fourrey C."/>
            <person name="LaButti K."/>
            <person name="Lindquist E.A."/>
            <person name="Lipzen A."/>
            <person name="Lundell T."/>
            <person name="Morin E."/>
            <person name="Murat C."/>
            <person name="Riley R."/>
            <person name="Ohm R."/>
            <person name="Sun H."/>
            <person name="Tunlid A."/>
            <person name="Henrissat B."/>
            <person name="Grigoriev I.V."/>
            <person name="Hibbett D.S."/>
            <person name="Martin F."/>
        </authorList>
    </citation>
    <scope>NUCLEOTIDE SEQUENCE [LARGE SCALE GENOMIC DNA]</scope>
    <source>
        <strain evidence="3">ATCC 200175</strain>
    </source>
</reference>
<dbReference type="OrthoDB" id="6359816at2759"/>
<dbReference type="Proteomes" id="UP000053647">
    <property type="component" value="Unassembled WGS sequence"/>
</dbReference>
<evidence type="ECO:0000313" key="3">
    <source>
        <dbReference type="Proteomes" id="UP000053647"/>
    </source>
</evidence>
<name>A0A0C9TXH8_PAXIN</name>
<feature type="region of interest" description="Disordered" evidence="1">
    <location>
        <begin position="99"/>
        <end position="200"/>
    </location>
</feature>
<protein>
    <submittedName>
        <fullName evidence="2">Uncharacterized protein</fullName>
    </submittedName>
</protein>
<sequence>MRKVGLDDLRDEAFASIRSNITENNVLQELSSSLVSRYPPLLEMLLDTLYAHIASRPVVAGLPALARRIANKELLHGADIVIGLHTRILQEHHPLALIPPSPQPVPCSPEAPPRGFINDAEPLDGGPRGAGQLGDGNDLDISVPPQSNGFGDAGSLPSFPPALSTGPPPVDSLPRGSGQIKQTKSGGGGGGCGAKKQKKK</sequence>
<accession>A0A0C9TXH8</accession>
<reference evidence="2 3" key="1">
    <citation type="submission" date="2014-06" db="EMBL/GenBank/DDBJ databases">
        <authorList>
            <consortium name="DOE Joint Genome Institute"/>
            <person name="Kuo A."/>
            <person name="Kohler A."/>
            <person name="Nagy L.G."/>
            <person name="Floudas D."/>
            <person name="Copeland A."/>
            <person name="Barry K.W."/>
            <person name="Cichocki N."/>
            <person name="Veneault-Fourrey C."/>
            <person name="LaButti K."/>
            <person name="Lindquist E.A."/>
            <person name="Lipzen A."/>
            <person name="Lundell T."/>
            <person name="Morin E."/>
            <person name="Murat C."/>
            <person name="Sun H."/>
            <person name="Tunlid A."/>
            <person name="Henrissat B."/>
            <person name="Grigoriev I.V."/>
            <person name="Hibbett D.S."/>
            <person name="Martin F."/>
            <person name="Nordberg H.P."/>
            <person name="Cantor M.N."/>
            <person name="Hua S.X."/>
        </authorList>
    </citation>
    <scope>NUCLEOTIDE SEQUENCE [LARGE SCALE GENOMIC DNA]</scope>
    <source>
        <strain evidence="2 3">ATCC 200175</strain>
    </source>
</reference>
<evidence type="ECO:0000256" key="1">
    <source>
        <dbReference type="SAM" id="MobiDB-lite"/>
    </source>
</evidence>
<keyword evidence="3" id="KW-1185">Reference proteome</keyword>
<feature type="compositionally biased region" description="Pro residues" evidence="1">
    <location>
        <begin position="99"/>
        <end position="112"/>
    </location>
</feature>
<gene>
    <name evidence="2" type="ORF">PAXINDRAFT_118183</name>
</gene>